<name>A0A0F9BJR7_9ZZZZ</name>
<keyword evidence="1" id="KW-1133">Transmembrane helix</keyword>
<accession>A0A0F9BJR7</accession>
<proteinExistence type="predicted"/>
<keyword evidence="1" id="KW-0472">Membrane</keyword>
<keyword evidence="1" id="KW-0812">Transmembrane</keyword>
<organism evidence="2">
    <name type="scientific">marine sediment metagenome</name>
    <dbReference type="NCBI Taxonomy" id="412755"/>
    <lineage>
        <taxon>unclassified sequences</taxon>
        <taxon>metagenomes</taxon>
        <taxon>ecological metagenomes</taxon>
    </lineage>
</organism>
<reference evidence="2" key="1">
    <citation type="journal article" date="2015" name="Nature">
        <title>Complex archaea that bridge the gap between prokaryotes and eukaryotes.</title>
        <authorList>
            <person name="Spang A."/>
            <person name="Saw J.H."/>
            <person name="Jorgensen S.L."/>
            <person name="Zaremba-Niedzwiedzka K."/>
            <person name="Martijn J."/>
            <person name="Lind A.E."/>
            <person name="van Eijk R."/>
            <person name="Schleper C."/>
            <person name="Guy L."/>
            <person name="Ettema T.J."/>
        </authorList>
    </citation>
    <scope>NUCLEOTIDE SEQUENCE</scope>
</reference>
<dbReference type="EMBL" id="LAZR01048919">
    <property type="protein sequence ID" value="KKK90839.1"/>
    <property type="molecule type" value="Genomic_DNA"/>
</dbReference>
<gene>
    <name evidence="2" type="ORF">LCGC14_2718960</name>
</gene>
<feature type="transmembrane region" description="Helical" evidence="1">
    <location>
        <begin position="218"/>
        <end position="238"/>
    </location>
</feature>
<sequence length="247" mass="26227">MMKKKIFVFSITALLFMGVIFSANAYHEYITTWEGPAHAHCGHDASTASVNGTMTLSLSVAGDLEPYQLFNVSLDVKNFTEALVDPFYGKIMLGIPGVGEEGVSMDNHLFSTPLGEHVLNRREEVDEWGSINEDTKLTSRGNPSPHDVTFELLAPGKAGNYTLMGLAICGVNQSGDFAGSVESAEVNITYIEGTIDIEVVGPAVNGGDGDAGGAISGGLLTVVIGSTFAASTILVLSIRKKVRKREL</sequence>
<dbReference type="AlphaFoldDB" id="A0A0F9BJR7"/>
<protein>
    <submittedName>
        <fullName evidence="2">Uncharacterized protein</fullName>
    </submittedName>
</protein>
<evidence type="ECO:0000256" key="1">
    <source>
        <dbReference type="SAM" id="Phobius"/>
    </source>
</evidence>
<comment type="caution">
    <text evidence="2">The sequence shown here is derived from an EMBL/GenBank/DDBJ whole genome shotgun (WGS) entry which is preliminary data.</text>
</comment>
<evidence type="ECO:0000313" key="2">
    <source>
        <dbReference type="EMBL" id="KKK90839.1"/>
    </source>
</evidence>